<dbReference type="AlphaFoldDB" id="A0A915J416"/>
<keyword evidence="7" id="KW-0521">NADP</keyword>
<evidence type="ECO:0000256" key="10">
    <source>
        <dbReference type="ARBA" id="ARBA00023002"/>
    </source>
</evidence>
<keyword evidence="13 20" id="KW-0472">Membrane</keyword>
<comment type="similarity">
    <text evidence="2">Belongs to the ERG4/ERG24 family.</text>
</comment>
<reference evidence="22" key="1">
    <citation type="submission" date="2022-11" db="UniProtKB">
        <authorList>
            <consortium name="WormBaseParasite"/>
        </authorList>
    </citation>
    <scope>IDENTIFICATION</scope>
</reference>
<evidence type="ECO:0000256" key="8">
    <source>
        <dbReference type="ARBA" id="ARBA00022955"/>
    </source>
</evidence>
<protein>
    <recommendedName>
        <fullName evidence="16">7-dehydrocholesterol reductase</fullName>
        <ecNumber evidence="16">1.3.1.21</ecNumber>
    </recommendedName>
    <alternativeName>
        <fullName evidence="17">Sterol Delta(7)-reductase</fullName>
    </alternativeName>
</protein>
<comment type="catalytic activity">
    <reaction evidence="19">
        <text>7-dehydrodesmosterol + NADPH + H(+) = desmosterol + NADP(+)</text>
        <dbReference type="Rhea" id="RHEA:46740"/>
        <dbReference type="ChEBI" id="CHEBI:15378"/>
        <dbReference type="ChEBI" id="CHEBI:17737"/>
        <dbReference type="ChEBI" id="CHEBI:27910"/>
        <dbReference type="ChEBI" id="CHEBI:57783"/>
        <dbReference type="ChEBI" id="CHEBI:58349"/>
    </reaction>
    <physiologicalReaction direction="left-to-right" evidence="19">
        <dbReference type="Rhea" id="RHEA:46741"/>
    </physiologicalReaction>
</comment>
<comment type="catalytic activity">
    <reaction evidence="18">
        <text>cholesterol + NADP(+) = 7-dehydrocholesterol + NADPH + H(+)</text>
        <dbReference type="Rhea" id="RHEA:23984"/>
        <dbReference type="ChEBI" id="CHEBI:15378"/>
        <dbReference type="ChEBI" id="CHEBI:16113"/>
        <dbReference type="ChEBI" id="CHEBI:17759"/>
        <dbReference type="ChEBI" id="CHEBI:57783"/>
        <dbReference type="ChEBI" id="CHEBI:58349"/>
        <dbReference type="EC" id="1.3.1.21"/>
    </reaction>
    <physiologicalReaction direction="right-to-left" evidence="18">
        <dbReference type="Rhea" id="RHEA:23986"/>
    </physiologicalReaction>
</comment>
<evidence type="ECO:0000256" key="13">
    <source>
        <dbReference type="ARBA" id="ARBA00023136"/>
    </source>
</evidence>
<dbReference type="Proteomes" id="UP000887565">
    <property type="component" value="Unplaced"/>
</dbReference>
<dbReference type="GO" id="GO:0005789">
    <property type="term" value="C:endoplasmic reticulum membrane"/>
    <property type="evidence" value="ECO:0007669"/>
    <property type="project" value="TreeGrafter"/>
</dbReference>
<keyword evidence="4" id="KW-0153">Cholesterol metabolism</keyword>
<keyword evidence="21" id="KW-1185">Reference proteome</keyword>
<keyword evidence="10" id="KW-0560">Oxidoreductase</keyword>
<evidence type="ECO:0000313" key="21">
    <source>
        <dbReference type="Proteomes" id="UP000887565"/>
    </source>
</evidence>
<evidence type="ECO:0000256" key="4">
    <source>
        <dbReference type="ARBA" id="ARBA00022548"/>
    </source>
</evidence>
<evidence type="ECO:0000256" key="17">
    <source>
        <dbReference type="ARBA" id="ARBA00042688"/>
    </source>
</evidence>
<keyword evidence="9 20" id="KW-1133">Transmembrane helix</keyword>
<evidence type="ECO:0000256" key="1">
    <source>
        <dbReference type="ARBA" id="ARBA00004141"/>
    </source>
</evidence>
<dbReference type="GO" id="GO:0016132">
    <property type="term" value="P:brassinosteroid biosynthetic process"/>
    <property type="evidence" value="ECO:0007669"/>
    <property type="project" value="TreeGrafter"/>
</dbReference>
<evidence type="ECO:0000256" key="9">
    <source>
        <dbReference type="ARBA" id="ARBA00022989"/>
    </source>
</evidence>
<keyword evidence="3" id="KW-0444">Lipid biosynthesis</keyword>
<evidence type="ECO:0000256" key="14">
    <source>
        <dbReference type="ARBA" id="ARBA00023166"/>
    </source>
</evidence>
<dbReference type="InterPro" id="IPR001171">
    <property type="entry name" value="ERG24_DHCR-like"/>
</dbReference>
<evidence type="ECO:0000256" key="18">
    <source>
        <dbReference type="ARBA" id="ARBA00047795"/>
    </source>
</evidence>
<keyword evidence="11" id="KW-0756">Sterol biosynthesis</keyword>
<feature type="transmembrane region" description="Helical" evidence="20">
    <location>
        <begin position="143"/>
        <end position="162"/>
    </location>
</feature>
<evidence type="ECO:0000256" key="6">
    <source>
        <dbReference type="ARBA" id="ARBA00022778"/>
    </source>
</evidence>
<evidence type="ECO:0000256" key="5">
    <source>
        <dbReference type="ARBA" id="ARBA00022692"/>
    </source>
</evidence>
<evidence type="ECO:0000256" key="2">
    <source>
        <dbReference type="ARBA" id="ARBA00005402"/>
    </source>
</evidence>
<name>A0A915J416_ROMCU</name>
<dbReference type="WBParaSite" id="nRc.2.0.1.t20447-RA">
    <property type="protein sequence ID" value="nRc.2.0.1.t20447-RA"/>
    <property type="gene ID" value="nRc.2.0.1.g20447"/>
</dbReference>
<accession>A0A915J416</accession>
<feature type="transmembrane region" description="Helical" evidence="20">
    <location>
        <begin position="215"/>
        <end position="233"/>
    </location>
</feature>
<feature type="transmembrane region" description="Helical" evidence="20">
    <location>
        <begin position="92"/>
        <end position="110"/>
    </location>
</feature>
<dbReference type="EC" id="1.3.1.21" evidence="16"/>
<evidence type="ECO:0000256" key="11">
    <source>
        <dbReference type="ARBA" id="ARBA00023011"/>
    </source>
</evidence>
<keyword evidence="6" id="KW-0152">Cholesterol biosynthesis</keyword>
<proteinExistence type="inferred from homology"/>
<feature type="transmembrane region" description="Helical" evidence="20">
    <location>
        <begin position="245"/>
        <end position="271"/>
    </location>
</feature>
<keyword evidence="5 20" id="KW-0812">Transmembrane</keyword>
<organism evidence="21 22">
    <name type="scientific">Romanomermis culicivorax</name>
    <name type="common">Nematode worm</name>
    <dbReference type="NCBI Taxonomy" id="13658"/>
    <lineage>
        <taxon>Eukaryota</taxon>
        <taxon>Metazoa</taxon>
        <taxon>Ecdysozoa</taxon>
        <taxon>Nematoda</taxon>
        <taxon>Enoplea</taxon>
        <taxon>Dorylaimia</taxon>
        <taxon>Mermithida</taxon>
        <taxon>Mermithoidea</taxon>
        <taxon>Mermithidae</taxon>
        <taxon>Romanomermis</taxon>
    </lineage>
</organism>
<dbReference type="PANTHER" id="PTHR21257">
    <property type="entry name" value="DELTA(14)-STEROL REDUCTASE"/>
    <property type="match status" value="1"/>
</dbReference>
<dbReference type="Pfam" id="PF01222">
    <property type="entry name" value="ERG4_ERG24"/>
    <property type="match status" value="1"/>
</dbReference>
<keyword evidence="15" id="KW-0753">Steroid metabolism</keyword>
<comment type="subcellular location">
    <subcellularLocation>
        <location evidence="1">Membrane</location>
        <topology evidence="1">Multi-pass membrane protein</topology>
    </subcellularLocation>
</comment>
<sequence length="290" mass="32308">MDNTGVFGHAKNRRQSLTSTHAYLERTVHLNVNFPAARRNSAQLSSVNKRISVLGSTSIESSSFMSSNNKMWSNSAGKSVGLIPGRNLTGPLFLMLVCPTIALTLYHVMLELNGSLFAFWTEIEQKGIWNIFVDLWTNFRSTYVWKLILVYFAFQMAALKLVPGSRMAGPVTPSGDVPTYKTNGFQCFLLSIICYTLGVMAGFFKGSLIVDNMAVILASMNIFALAFCLILYLKGSVMRGISVAFMLVAIMIVTISEARLIPFVLITFIQIITRSMGFRTLCRGQLPWWH</sequence>
<dbReference type="GO" id="GO:0047598">
    <property type="term" value="F:7-dehydrocholesterol reductase activity"/>
    <property type="evidence" value="ECO:0007669"/>
    <property type="project" value="UniProtKB-EC"/>
</dbReference>
<evidence type="ECO:0000256" key="7">
    <source>
        <dbReference type="ARBA" id="ARBA00022857"/>
    </source>
</evidence>
<evidence type="ECO:0000256" key="12">
    <source>
        <dbReference type="ARBA" id="ARBA00023098"/>
    </source>
</evidence>
<evidence type="ECO:0000256" key="16">
    <source>
        <dbReference type="ARBA" id="ARBA00038851"/>
    </source>
</evidence>
<keyword evidence="8" id="KW-0752">Steroid biosynthesis</keyword>
<keyword evidence="12" id="KW-0443">Lipid metabolism</keyword>
<evidence type="ECO:0000256" key="19">
    <source>
        <dbReference type="ARBA" id="ARBA00047826"/>
    </source>
</evidence>
<dbReference type="GO" id="GO:0006695">
    <property type="term" value="P:cholesterol biosynthetic process"/>
    <property type="evidence" value="ECO:0007669"/>
    <property type="project" value="UniProtKB-KW"/>
</dbReference>
<evidence type="ECO:0000256" key="20">
    <source>
        <dbReference type="SAM" id="Phobius"/>
    </source>
</evidence>
<keyword evidence="14" id="KW-1207">Sterol metabolism</keyword>
<dbReference type="PANTHER" id="PTHR21257:SF38">
    <property type="entry name" value="7-DEHYDROCHOLESTEROL REDUCTASE"/>
    <property type="match status" value="1"/>
</dbReference>
<feature type="transmembrane region" description="Helical" evidence="20">
    <location>
        <begin position="183"/>
        <end position="203"/>
    </location>
</feature>
<evidence type="ECO:0000256" key="3">
    <source>
        <dbReference type="ARBA" id="ARBA00022516"/>
    </source>
</evidence>
<evidence type="ECO:0000313" key="22">
    <source>
        <dbReference type="WBParaSite" id="nRc.2.0.1.t20447-RA"/>
    </source>
</evidence>
<evidence type="ECO:0000256" key="15">
    <source>
        <dbReference type="ARBA" id="ARBA00023221"/>
    </source>
</evidence>